<dbReference type="EMBL" id="QWIT01000099">
    <property type="protein sequence ID" value="RMZ31413.1"/>
    <property type="molecule type" value="Genomic_DNA"/>
</dbReference>
<dbReference type="InterPro" id="IPR036770">
    <property type="entry name" value="Ankyrin_rpt-contain_sf"/>
</dbReference>
<keyword evidence="2 3" id="KW-0040">ANK repeat</keyword>
<feature type="compositionally biased region" description="Polar residues" evidence="4">
    <location>
        <begin position="90"/>
        <end position="109"/>
    </location>
</feature>
<dbReference type="PROSITE" id="PS50297">
    <property type="entry name" value="ANK_REP_REGION"/>
    <property type="match status" value="2"/>
</dbReference>
<name>A0A3M7J170_HORWE</name>
<dbReference type="Proteomes" id="UP000281677">
    <property type="component" value="Unassembled WGS sequence"/>
</dbReference>
<comment type="caution">
    <text evidence="6">The sequence shown here is derived from an EMBL/GenBank/DDBJ whole genome shotgun (WGS) entry which is preliminary data.</text>
</comment>
<dbReference type="OrthoDB" id="539213at2759"/>
<evidence type="ECO:0000259" key="5">
    <source>
        <dbReference type="Pfam" id="PF14420"/>
    </source>
</evidence>
<dbReference type="Pfam" id="PF14420">
    <property type="entry name" value="Clr5"/>
    <property type="match status" value="1"/>
</dbReference>
<dbReference type="InterPro" id="IPR025676">
    <property type="entry name" value="Clr5_dom"/>
</dbReference>
<feature type="repeat" description="ANK" evidence="3">
    <location>
        <begin position="224"/>
        <end position="257"/>
    </location>
</feature>
<dbReference type="Gene3D" id="1.25.40.20">
    <property type="entry name" value="Ankyrin repeat-containing domain"/>
    <property type="match status" value="1"/>
</dbReference>
<feature type="region of interest" description="Disordered" evidence="4">
    <location>
        <begin position="268"/>
        <end position="299"/>
    </location>
</feature>
<dbReference type="AlphaFoldDB" id="A0A3M7J170"/>
<feature type="region of interest" description="Disordered" evidence="4">
    <location>
        <begin position="62"/>
        <end position="109"/>
    </location>
</feature>
<proteinExistence type="predicted"/>
<feature type="repeat" description="ANK" evidence="3">
    <location>
        <begin position="191"/>
        <end position="223"/>
    </location>
</feature>
<dbReference type="Pfam" id="PF12796">
    <property type="entry name" value="Ank_2"/>
    <property type="match status" value="1"/>
</dbReference>
<dbReference type="SUPFAM" id="SSF48403">
    <property type="entry name" value="Ankyrin repeat"/>
    <property type="match status" value="1"/>
</dbReference>
<dbReference type="SMART" id="SM00248">
    <property type="entry name" value="ANK"/>
    <property type="match status" value="3"/>
</dbReference>
<feature type="compositionally biased region" description="Polar residues" evidence="4">
    <location>
        <begin position="62"/>
        <end position="73"/>
    </location>
</feature>
<protein>
    <recommendedName>
        <fullName evidence="5">Clr5 domain-containing protein</fullName>
    </recommendedName>
</protein>
<evidence type="ECO:0000256" key="2">
    <source>
        <dbReference type="ARBA" id="ARBA00023043"/>
    </source>
</evidence>
<evidence type="ECO:0000256" key="1">
    <source>
        <dbReference type="ARBA" id="ARBA00022737"/>
    </source>
</evidence>
<evidence type="ECO:0000256" key="4">
    <source>
        <dbReference type="SAM" id="MobiDB-lite"/>
    </source>
</evidence>
<dbReference type="PROSITE" id="PS50088">
    <property type="entry name" value="ANK_REPEAT"/>
    <property type="match status" value="2"/>
</dbReference>
<accession>A0A3M7J170</accession>
<feature type="domain" description="Clr5" evidence="5">
    <location>
        <begin position="5"/>
        <end position="51"/>
    </location>
</feature>
<dbReference type="PANTHER" id="PTHR24198:SF165">
    <property type="entry name" value="ANKYRIN REPEAT-CONTAINING PROTEIN-RELATED"/>
    <property type="match status" value="1"/>
</dbReference>
<reference evidence="6 7" key="1">
    <citation type="journal article" date="2018" name="BMC Genomics">
        <title>Genomic evidence for intraspecific hybridization in a clonal and extremely halotolerant yeast.</title>
        <authorList>
            <person name="Gostincar C."/>
            <person name="Stajich J.E."/>
            <person name="Zupancic J."/>
            <person name="Zalar P."/>
            <person name="Gunde-Cimerman N."/>
        </authorList>
    </citation>
    <scope>NUCLEOTIDE SEQUENCE [LARGE SCALE GENOMIC DNA]</scope>
    <source>
        <strain evidence="6 7">EXF-120</strain>
    </source>
</reference>
<gene>
    <name evidence="6" type="ORF">D0859_04476</name>
</gene>
<dbReference type="PANTHER" id="PTHR24198">
    <property type="entry name" value="ANKYRIN REPEAT AND PROTEIN KINASE DOMAIN-CONTAINING PROTEIN"/>
    <property type="match status" value="1"/>
</dbReference>
<keyword evidence="1" id="KW-0677">Repeat</keyword>
<evidence type="ECO:0000256" key="3">
    <source>
        <dbReference type="PROSITE-ProRule" id="PRU00023"/>
    </source>
</evidence>
<sequence length="325" mass="35538">MPITQDFESVKDEICALHQGGKPLWQIREIMVGVGFDASVQSYRMKLREWHAFDSNIIETTELNDGPVSSTNTKLEDKPAPLPTPPDQPTGSTDPKPRSSSLTTGSSLDWSLHDTVPQLPSPALFDTIKSLAAYDNVEALSLHLDASCWGWQDNILHYAAGRNDPPTLHAILTFLRSRPSGMIHIHHRDGEGRTALEIAVMESLEENVRLLLQAGASVYSRTAHERTPLHVAIKAQASQAVVEMLLDYGADVHAEDANFITPTVLQAQRRESDGDPQGHVLDRSALDAGDPASLPAAKVDGNRPMTPCLFDGFMNGVVYPSAMDY</sequence>
<evidence type="ECO:0000313" key="6">
    <source>
        <dbReference type="EMBL" id="RMZ31413.1"/>
    </source>
</evidence>
<evidence type="ECO:0000313" key="7">
    <source>
        <dbReference type="Proteomes" id="UP000281677"/>
    </source>
</evidence>
<organism evidence="6 7">
    <name type="scientific">Hortaea werneckii</name>
    <name type="common">Black yeast</name>
    <name type="synonym">Cladosporium werneckii</name>
    <dbReference type="NCBI Taxonomy" id="91943"/>
    <lineage>
        <taxon>Eukaryota</taxon>
        <taxon>Fungi</taxon>
        <taxon>Dikarya</taxon>
        <taxon>Ascomycota</taxon>
        <taxon>Pezizomycotina</taxon>
        <taxon>Dothideomycetes</taxon>
        <taxon>Dothideomycetidae</taxon>
        <taxon>Mycosphaerellales</taxon>
        <taxon>Teratosphaeriaceae</taxon>
        <taxon>Hortaea</taxon>
    </lineage>
</organism>
<dbReference type="InterPro" id="IPR002110">
    <property type="entry name" value="Ankyrin_rpt"/>
</dbReference>